<dbReference type="GeneID" id="103515657"/>
<evidence type="ECO:0000259" key="12">
    <source>
        <dbReference type="Pfam" id="PF00205"/>
    </source>
</evidence>
<name>A0A3Q0J6H4_DIACI</name>
<sequence>MSEDYDEELSANQVIAQALKFQGIEYVFGIVGIPVIELAMACQQEGIHYIGMRNEQAACYAAQAIGYLTKKPGVCLVVSGPGLLHTFGGMANAQINCWPMLVIGGSCAQDHEGIGGFQECPQVELARPYCKYSARPPNIHLIGQHVEKAVRLSTFGKPGVSYLDFPANLLAQRINQSALVPTPKVLEPTLPWPGIAELKQASQLILEAKAPLVIIGKGAAYSQAETELLSFVNSFNLPFLPTPMGKGVVPDAHPNCVSAARTHALQNADLVLLLGARLNWILHFGRAPRFKSNVKIIQVDLNAEELHNSVQAAVAIQSDVRLTVQQLKQMLSHTQRNWSFSATSPWWQELKLKCQTNRQVKFPAMINLLPVILVIVNNNGIYGGFDETTYASIVESGEVTTVLPVILVIVNNNGIYGGFDETTYASIVESGEVTTVLPVILVIVNNNGIYGGFDETTYASIVESGEVTTVLPVILVIVNNNGIYGGFDETTYASIVESGEVTTVLPVILVIVNNNGIYGGFDETTYASIVESGEVTTVLPVILVIVNNNGIYGGFDETTYASIVESGEVTTVLPVILVIVNNNGIYGGFDETTYASIVESGEVTTVLPVILVIVNNNGIYGGFDETTYASIVESGEVTTVLPVILVIVNNNGIYGGFDETTYASIVESGEVTTVLPVILVIVNNNGIYGGFDEATYASIVESGERGLCLTLVRYRLPVILVIVNNNGIYGGFDETTYASIVESGEVTTVSPPTSLGPSLRYEKMMAVFGHDGYLCTTVPQIKQAMKKCLQTTTRPSLINILINPSADRKPQNFSWLTNLLLE</sequence>
<dbReference type="GO" id="GO:0005777">
    <property type="term" value="C:peroxisome"/>
    <property type="evidence" value="ECO:0007669"/>
    <property type="project" value="TreeGrafter"/>
</dbReference>
<dbReference type="CDD" id="cd07035">
    <property type="entry name" value="TPP_PYR_POX_like"/>
    <property type="match status" value="1"/>
</dbReference>
<evidence type="ECO:0000256" key="1">
    <source>
        <dbReference type="ARBA" id="ARBA00001964"/>
    </source>
</evidence>
<reference evidence="16" key="1">
    <citation type="submission" date="2025-08" db="UniProtKB">
        <authorList>
            <consortium name="RefSeq"/>
        </authorList>
    </citation>
    <scope>IDENTIFICATION</scope>
</reference>
<dbReference type="RefSeq" id="XP_026684077.1">
    <property type="nucleotide sequence ID" value="XM_026828276.1"/>
</dbReference>
<comment type="catalytic activity">
    <reaction evidence="8">
        <text>an (R)-2-hydroxy-long-chain-fatty acyl-CoA = a long-chain fatty aldehyde + formyl-CoA</text>
        <dbReference type="Rhea" id="RHEA:67444"/>
        <dbReference type="ChEBI" id="CHEBI:17176"/>
        <dbReference type="ChEBI" id="CHEBI:57376"/>
        <dbReference type="ChEBI" id="CHEBI:170012"/>
        <dbReference type="EC" id="4.1.2.63"/>
    </reaction>
    <physiologicalReaction direction="left-to-right" evidence="8">
        <dbReference type="Rhea" id="RHEA:67445"/>
    </physiologicalReaction>
</comment>
<dbReference type="EC" id="4.1.2.63" evidence="9"/>
<dbReference type="AlphaFoldDB" id="A0A3Q0J6H4"/>
<evidence type="ECO:0000256" key="4">
    <source>
        <dbReference type="ARBA" id="ARBA00022842"/>
    </source>
</evidence>
<dbReference type="InterPro" id="IPR045025">
    <property type="entry name" value="HACL1-like"/>
</dbReference>
<organism evidence="15 16">
    <name type="scientific">Diaphorina citri</name>
    <name type="common">Asian citrus psyllid</name>
    <dbReference type="NCBI Taxonomy" id="121845"/>
    <lineage>
        <taxon>Eukaryota</taxon>
        <taxon>Metazoa</taxon>
        <taxon>Ecdysozoa</taxon>
        <taxon>Arthropoda</taxon>
        <taxon>Hexapoda</taxon>
        <taxon>Insecta</taxon>
        <taxon>Pterygota</taxon>
        <taxon>Neoptera</taxon>
        <taxon>Paraneoptera</taxon>
        <taxon>Hemiptera</taxon>
        <taxon>Sternorrhyncha</taxon>
        <taxon>Psylloidea</taxon>
        <taxon>Psyllidae</taxon>
        <taxon>Diaphorininae</taxon>
        <taxon>Diaphorina</taxon>
    </lineage>
</organism>
<dbReference type="FunFam" id="3.40.50.970:FF:000038">
    <property type="entry name" value="2-hydroxyacyl-CoA lyase 1 isoform X1"/>
    <property type="match status" value="1"/>
</dbReference>
<dbReference type="Gene3D" id="3.40.50.970">
    <property type="match status" value="2"/>
</dbReference>
<comment type="cofactor">
    <cofactor evidence="1">
        <name>thiamine diphosphate</name>
        <dbReference type="ChEBI" id="CHEBI:58937"/>
    </cofactor>
</comment>
<dbReference type="GO" id="GO:0001561">
    <property type="term" value="P:fatty acid alpha-oxidation"/>
    <property type="evidence" value="ECO:0007669"/>
    <property type="project" value="TreeGrafter"/>
</dbReference>
<dbReference type="Pfam" id="PF00205">
    <property type="entry name" value="TPP_enzyme_M"/>
    <property type="match status" value="1"/>
</dbReference>
<dbReference type="PANTHER" id="PTHR43710">
    <property type="entry name" value="2-HYDROXYACYL-COA LYASE"/>
    <property type="match status" value="1"/>
</dbReference>
<dbReference type="FunFam" id="3.40.50.1220:FF:000006">
    <property type="entry name" value="2-hydroxyacyl-CoA lyase 1"/>
    <property type="match status" value="1"/>
</dbReference>
<evidence type="ECO:0000256" key="3">
    <source>
        <dbReference type="ARBA" id="ARBA00022723"/>
    </source>
</evidence>
<dbReference type="SUPFAM" id="SSF52518">
    <property type="entry name" value="Thiamin diphosphate-binding fold (THDP-binding)"/>
    <property type="match status" value="2"/>
</dbReference>
<gene>
    <name evidence="16" type="primary">LOC103515657</name>
</gene>
<dbReference type="GO" id="GO:0106359">
    <property type="term" value="F:2-hydroxyacyl-CoA lyase activity"/>
    <property type="evidence" value="ECO:0007669"/>
    <property type="project" value="UniProtKB-EC"/>
</dbReference>
<comment type="catalytic activity">
    <reaction evidence="7">
        <text>a 2-hydroxy-3-methyl fatty acyl-CoA = a 2-methyl-branched fatty aldehyde + formyl-CoA</text>
        <dbReference type="Rhea" id="RHEA:25375"/>
        <dbReference type="ChEBI" id="CHEBI:49188"/>
        <dbReference type="ChEBI" id="CHEBI:57376"/>
        <dbReference type="ChEBI" id="CHEBI:58783"/>
        <dbReference type="EC" id="4.1.2.63"/>
    </reaction>
    <physiologicalReaction direction="left-to-right" evidence="7">
        <dbReference type="Rhea" id="RHEA:25376"/>
    </physiologicalReaction>
</comment>
<feature type="domain" description="Thiamine pyrophosphate enzyme N-terminal TPP-binding" evidence="14">
    <location>
        <begin position="11"/>
        <end position="124"/>
    </location>
</feature>
<evidence type="ECO:0000256" key="5">
    <source>
        <dbReference type="ARBA" id="ARBA00023052"/>
    </source>
</evidence>
<keyword evidence="15" id="KW-1185">Reference proteome</keyword>
<evidence type="ECO:0000256" key="7">
    <source>
        <dbReference type="ARBA" id="ARBA00044451"/>
    </source>
</evidence>
<protein>
    <recommendedName>
        <fullName evidence="9">2-hydroxyacyl-CoA lyase</fullName>
        <ecNumber evidence="9">4.1.2.63</ecNumber>
    </recommendedName>
</protein>
<evidence type="ECO:0000313" key="16">
    <source>
        <dbReference type="RefSeq" id="XP_026684077.1"/>
    </source>
</evidence>
<dbReference type="InterPro" id="IPR012001">
    <property type="entry name" value="Thiamin_PyroP_enz_TPP-bd_dom"/>
</dbReference>
<dbReference type="STRING" id="121845.A0A3Q0J6H4"/>
<evidence type="ECO:0000256" key="9">
    <source>
        <dbReference type="ARBA" id="ARBA00044518"/>
    </source>
</evidence>
<accession>A0A3Q0J6H4</accession>
<dbReference type="SUPFAM" id="SSF52467">
    <property type="entry name" value="DHS-like NAD/FAD-binding domain"/>
    <property type="match status" value="1"/>
</dbReference>
<evidence type="ECO:0000256" key="10">
    <source>
        <dbReference type="ARBA" id="ARBA00048738"/>
    </source>
</evidence>
<evidence type="ECO:0000259" key="14">
    <source>
        <dbReference type="Pfam" id="PF02776"/>
    </source>
</evidence>
<evidence type="ECO:0000259" key="13">
    <source>
        <dbReference type="Pfam" id="PF02775"/>
    </source>
</evidence>
<comment type="similarity">
    <text evidence="2 11">Belongs to the TPP enzyme family.</text>
</comment>
<dbReference type="InterPro" id="IPR029061">
    <property type="entry name" value="THDP-binding"/>
</dbReference>
<dbReference type="PANTHER" id="PTHR43710:SF2">
    <property type="entry name" value="2-HYDROXYACYL-COA LYASE 1"/>
    <property type="match status" value="1"/>
</dbReference>
<dbReference type="PaxDb" id="121845-A0A3Q0J6H4"/>
<comment type="catalytic activity">
    <reaction evidence="10">
        <text>2-hydroxyoctadecanoyl-CoA = heptadecanal + formyl-CoA</text>
        <dbReference type="Rhea" id="RHEA:55196"/>
        <dbReference type="ChEBI" id="CHEBI:57376"/>
        <dbReference type="ChEBI" id="CHEBI:74116"/>
        <dbReference type="ChEBI" id="CHEBI:138631"/>
    </reaction>
    <physiologicalReaction direction="left-to-right" evidence="10">
        <dbReference type="Rhea" id="RHEA:55197"/>
    </physiologicalReaction>
</comment>
<dbReference type="InterPro" id="IPR011766">
    <property type="entry name" value="TPP_enzyme_TPP-bd"/>
</dbReference>
<dbReference type="InterPro" id="IPR012000">
    <property type="entry name" value="Thiamin_PyroP_enz_cen_dom"/>
</dbReference>
<dbReference type="Proteomes" id="UP000079169">
    <property type="component" value="Unplaced"/>
</dbReference>
<dbReference type="InterPro" id="IPR029035">
    <property type="entry name" value="DHS-like_NAD/FAD-binding_dom"/>
</dbReference>
<keyword evidence="5 11" id="KW-0786">Thiamine pyrophosphate</keyword>
<dbReference type="GO" id="GO:0000287">
    <property type="term" value="F:magnesium ion binding"/>
    <property type="evidence" value="ECO:0007669"/>
    <property type="project" value="InterPro"/>
</dbReference>
<keyword evidence="3" id="KW-0479">Metal-binding</keyword>
<keyword evidence="6 16" id="KW-0456">Lyase</keyword>
<dbReference type="Pfam" id="PF02775">
    <property type="entry name" value="TPP_enzyme_C"/>
    <property type="match status" value="1"/>
</dbReference>
<dbReference type="Gene3D" id="3.40.50.1220">
    <property type="entry name" value="TPP-binding domain"/>
    <property type="match status" value="1"/>
</dbReference>
<dbReference type="KEGG" id="dci:103515657"/>
<proteinExistence type="inferred from homology"/>
<evidence type="ECO:0000256" key="11">
    <source>
        <dbReference type="RuleBase" id="RU362132"/>
    </source>
</evidence>
<evidence type="ECO:0000256" key="8">
    <source>
        <dbReference type="ARBA" id="ARBA00044454"/>
    </source>
</evidence>
<dbReference type="GO" id="GO:0030976">
    <property type="term" value="F:thiamine pyrophosphate binding"/>
    <property type="evidence" value="ECO:0007669"/>
    <property type="project" value="InterPro"/>
</dbReference>
<feature type="domain" description="Thiamine pyrophosphate enzyme central" evidence="12">
    <location>
        <begin position="198"/>
        <end position="327"/>
    </location>
</feature>
<evidence type="ECO:0000256" key="2">
    <source>
        <dbReference type="ARBA" id="ARBA00007812"/>
    </source>
</evidence>
<evidence type="ECO:0000313" key="15">
    <source>
        <dbReference type="Proteomes" id="UP000079169"/>
    </source>
</evidence>
<dbReference type="Pfam" id="PF02776">
    <property type="entry name" value="TPP_enzyme_N"/>
    <property type="match status" value="1"/>
</dbReference>
<keyword evidence="4" id="KW-0460">Magnesium</keyword>
<evidence type="ECO:0000256" key="6">
    <source>
        <dbReference type="ARBA" id="ARBA00023239"/>
    </source>
</evidence>
<feature type="domain" description="Thiamine pyrophosphate enzyme TPP-binding" evidence="13">
    <location>
        <begin position="710"/>
        <end position="800"/>
    </location>
</feature>
<dbReference type="CTD" id="37285"/>